<feature type="signal peptide" evidence="1">
    <location>
        <begin position="1"/>
        <end position="30"/>
    </location>
</feature>
<dbReference type="EMBL" id="BOMW01000044">
    <property type="protein sequence ID" value="GIF07029.1"/>
    <property type="molecule type" value="Genomic_DNA"/>
</dbReference>
<dbReference type="InterPro" id="IPR029058">
    <property type="entry name" value="AB_hydrolase_fold"/>
</dbReference>
<feature type="domain" description="Carboxylesterase type B" evidence="2">
    <location>
        <begin position="36"/>
        <end position="520"/>
    </location>
</feature>
<reference evidence="3" key="1">
    <citation type="submission" date="2021-01" db="EMBL/GenBank/DDBJ databases">
        <title>Whole genome shotgun sequence of Actinoplanes siamensis NBRC 109076.</title>
        <authorList>
            <person name="Komaki H."/>
            <person name="Tamura T."/>
        </authorList>
    </citation>
    <scope>NUCLEOTIDE SEQUENCE</scope>
    <source>
        <strain evidence="3">NBRC 109076</strain>
    </source>
</reference>
<comment type="caution">
    <text evidence="3">The sequence shown here is derived from an EMBL/GenBank/DDBJ whole genome shotgun (WGS) entry which is preliminary data.</text>
</comment>
<dbReference type="Gene3D" id="3.40.50.1820">
    <property type="entry name" value="alpha/beta hydrolase"/>
    <property type="match status" value="1"/>
</dbReference>
<organism evidence="3 4">
    <name type="scientific">Actinoplanes siamensis</name>
    <dbReference type="NCBI Taxonomy" id="1223317"/>
    <lineage>
        <taxon>Bacteria</taxon>
        <taxon>Bacillati</taxon>
        <taxon>Actinomycetota</taxon>
        <taxon>Actinomycetes</taxon>
        <taxon>Micromonosporales</taxon>
        <taxon>Micromonosporaceae</taxon>
        <taxon>Actinoplanes</taxon>
    </lineage>
</organism>
<gene>
    <name evidence="3" type="ORF">Asi03nite_45670</name>
</gene>
<name>A0A919TM05_9ACTN</name>
<accession>A0A919TM05</accession>
<keyword evidence="4" id="KW-1185">Reference proteome</keyword>
<evidence type="ECO:0000256" key="1">
    <source>
        <dbReference type="SAM" id="SignalP"/>
    </source>
</evidence>
<dbReference type="PANTHER" id="PTHR11559">
    <property type="entry name" value="CARBOXYLESTERASE"/>
    <property type="match status" value="1"/>
</dbReference>
<dbReference type="Pfam" id="PF00135">
    <property type="entry name" value="COesterase"/>
    <property type="match status" value="1"/>
</dbReference>
<proteinExistence type="predicted"/>
<dbReference type="InterPro" id="IPR002018">
    <property type="entry name" value="CarbesteraseB"/>
</dbReference>
<evidence type="ECO:0000313" key="3">
    <source>
        <dbReference type="EMBL" id="GIF07029.1"/>
    </source>
</evidence>
<feature type="chain" id="PRO_5037364045" evidence="1">
    <location>
        <begin position="31"/>
        <end position="544"/>
    </location>
</feature>
<dbReference type="AlphaFoldDB" id="A0A919TM05"/>
<keyword evidence="3" id="KW-0378">Hydrolase</keyword>
<dbReference type="GO" id="GO:0016787">
    <property type="term" value="F:hydrolase activity"/>
    <property type="evidence" value="ECO:0007669"/>
    <property type="project" value="UniProtKB-KW"/>
</dbReference>
<dbReference type="InterPro" id="IPR050309">
    <property type="entry name" value="Type-B_Carboxylest/Lipase"/>
</dbReference>
<keyword evidence="1" id="KW-0732">Signal</keyword>
<evidence type="ECO:0000313" key="4">
    <source>
        <dbReference type="Proteomes" id="UP000629619"/>
    </source>
</evidence>
<dbReference type="SUPFAM" id="SSF53474">
    <property type="entry name" value="alpha/beta-Hydrolases"/>
    <property type="match status" value="1"/>
</dbReference>
<sequence>MRKSSILGRMSAAAAAAVLFASLGSGPAAAHGGAADVVRTDAGPVRGAVTDQHREFLGIPYAAAPVGDLRWASPQPVTPWTAPRDATRPGKRCAQLPLPPYLGGESEDCLYLNVTTPRRARAGLPVMVWLHPGGFTAGSGTETAPARMAVQGGVVVVTINYRVGVLGFLDLPALDSGLARHRSGNFGIEDQQAALRWVQRNARAFGGDPGNVTIFGQWSGGRSVCVQLAAPGAAGLFHRAITMSNPCTLNDVPKPDGSLDPEPLGLPRPRAQAEARGMAFADAAGCAEAHTVAACLRAKPADELLAHAEYLVFTPVYGGGGVLPDDPIEALRSGHVNRVPVLLGVNQDAYRTSDAFLEAYGYPPLTAEGYADRVRNMVGPAHVDRVLARYPLERYGVPSLAWSALATDALLARPLVDTKDILTAARIPTYAYEFADANAPWYANTPLPSFPTGSYQDAEVQYLFDTSYFAGRRLTPAQRRLSDTMIGYWTRFARTGDPNGPGLPYWPRSDPRRDTALRLAPGPGGIRPVDFGGEHSAGFWRAMS</sequence>
<protein>
    <submittedName>
        <fullName evidence="3">Carboxylic ester hydrolase</fullName>
    </submittedName>
</protein>
<dbReference type="RefSeq" id="WP_203682449.1">
    <property type="nucleotide sequence ID" value="NZ_BOMW01000044.1"/>
</dbReference>
<evidence type="ECO:0000259" key="2">
    <source>
        <dbReference type="Pfam" id="PF00135"/>
    </source>
</evidence>
<dbReference type="Proteomes" id="UP000629619">
    <property type="component" value="Unassembled WGS sequence"/>
</dbReference>